<accession>A0A8F5MJR5</accession>
<keyword evidence="3" id="KW-1140">T=1 icosahedral capsid protein</keyword>
<dbReference type="GO" id="GO:0005198">
    <property type="term" value="F:structural molecule activity"/>
    <property type="evidence" value="ECO:0007669"/>
    <property type="project" value="InterPro"/>
</dbReference>
<name>A0A8F5MJR5_9VIRU</name>
<evidence type="ECO:0000256" key="1">
    <source>
        <dbReference type="ARBA" id="ARBA00004328"/>
    </source>
</evidence>
<evidence type="ECO:0000256" key="4">
    <source>
        <dbReference type="ARBA" id="ARBA00022561"/>
    </source>
</evidence>
<sequence>MKDICLSFPYPATSRHNLSQDVALSLSIGPLVPVRIIEVLPGDTHRIGTSFSMISNPLVKPLLQGINMRYARFWVPRRIYHADLRSNNTNYDPRTARVRTGLVDRVFFPVIRNDIDEPVYITPVAASSLFDYLGIGSVFNYFHYSGSFSSLPTTVSPLSSSLYGFNAEPYVAYLDIVRNYFADSALNKVAFLNFPSGTAAGPLYTCVCPLENLDSYIDSVQNTTANDPVNPFNYSGKLVHTPFDVTTVSHILPTSNFNMVFFGYPRLGLAVPMYRPDRYSRFFDTRPLTSQSAVINPAEISIGNFSVLSKIQRYLTRTFFGDSRFTGAMRSVFGQKVPHVDTPVLLDVFDYELGSELVASTNATESQNPGVLGGYIQASGVLTTSGSSRSRKKYRFNEAGYLIDLVYIMPRIFRNAYVQDFYPVRSVGTNSQMVQGNFIPDLNGIGWQQPAFNAYMYDTNAIPGGTVVTRPGFCCEPSWQQYRTLPDIAHGLLNYVNGQPGNSTSTSVSGVSFRYYPTLGYDGVSLNSPFFVFGDRFNGETTYLISSKSDDSSNRLNRMVYPSIDFFNQIFGIHNSNFDNIFAVFRYSHQAKRQVTKRFTLSFA</sequence>
<dbReference type="InterPro" id="IPR016184">
    <property type="entry name" value="Capsid/spike_ssDNA_virus"/>
</dbReference>
<evidence type="ECO:0000256" key="2">
    <source>
        <dbReference type="ARBA" id="ARBA00009963"/>
    </source>
</evidence>
<evidence type="ECO:0000313" key="6">
    <source>
        <dbReference type="EMBL" id="QXN75224.1"/>
    </source>
</evidence>
<organism evidence="6">
    <name type="scientific">Microvirus mar46</name>
    <dbReference type="NCBI Taxonomy" id="2851181"/>
    <lineage>
        <taxon>Viruses</taxon>
        <taxon>Monodnaviria</taxon>
        <taxon>Sangervirae</taxon>
        <taxon>Phixviricota</taxon>
        <taxon>Malgrandaviricetes</taxon>
        <taxon>Petitvirales</taxon>
        <taxon>Microviridae</taxon>
    </lineage>
</organism>
<keyword evidence="4" id="KW-0167">Capsid protein</keyword>
<evidence type="ECO:0000256" key="5">
    <source>
        <dbReference type="ARBA" id="ARBA00022844"/>
    </source>
</evidence>
<evidence type="ECO:0000256" key="3">
    <source>
        <dbReference type="ARBA" id="ARBA00022431"/>
    </source>
</evidence>
<reference evidence="6" key="1">
    <citation type="submission" date="2021-04" db="EMBL/GenBank/DDBJ databases">
        <title>Genomes of microviruses identified in yellow-bellied marmot fecal samples.</title>
        <authorList>
            <person name="Varsani A."/>
            <person name="Kraberger S."/>
            <person name="Chatterjee A."/>
            <person name="Richet C."/>
            <person name="Fontenele R.S."/>
            <person name="Schmidlin K."/>
            <person name="Blumstein D.T."/>
        </authorList>
    </citation>
    <scope>NUCLEOTIDE SEQUENCE</scope>
    <source>
        <strain evidence="6">Mar46</strain>
    </source>
</reference>
<dbReference type="Gene3D" id="2.60.169.10">
    <property type="entry name" value="Microviridae F protein"/>
    <property type="match status" value="1"/>
</dbReference>
<proteinExistence type="inferred from homology"/>
<dbReference type="SUPFAM" id="SSF88645">
    <property type="entry name" value="ssDNA viruses"/>
    <property type="match status" value="1"/>
</dbReference>
<comment type="subcellular location">
    <subcellularLocation>
        <location evidence="1">Virion</location>
    </subcellularLocation>
</comment>
<dbReference type="GO" id="GO:0039615">
    <property type="term" value="C:T=1 icosahedral viral capsid"/>
    <property type="evidence" value="ECO:0007669"/>
    <property type="project" value="UniProtKB-KW"/>
</dbReference>
<dbReference type="Pfam" id="PF02305">
    <property type="entry name" value="Phage_F"/>
    <property type="match status" value="1"/>
</dbReference>
<protein>
    <submittedName>
        <fullName evidence="6">Major capsid protein</fullName>
    </submittedName>
</protein>
<dbReference type="EMBL" id="MZ089792">
    <property type="protein sequence ID" value="QXN75224.1"/>
    <property type="molecule type" value="Genomic_DNA"/>
</dbReference>
<dbReference type="InterPro" id="IPR003514">
    <property type="entry name" value="Microviridae_protein_F"/>
</dbReference>
<dbReference type="InterPro" id="IPR037002">
    <property type="entry name" value="Microviridae_protein_F_sf"/>
</dbReference>
<keyword evidence="5" id="KW-0946">Virion</keyword>
<comment type="similarity">
    <text evidence="2">Belongs to the microviridae F protein family.</text>
</comment>